<dbReference type="AlphaFoldDB" id="A0A286U4D5"/>
<dbReference type="SUPFAM" id="SSF52540">
    <property type="entry name" value="P-loop containing nucleoside triphosphate hydrolases"/>
    <property type="match status" value="1"/>
</dbReference>
<evidence type="ECO:0000313" key="2">
    <source>
        <dbReference type="Proteomes" id="UP000218542"/>
    </source>
</evidence>
<dbReference type="EMBL" id="BAOS01000045">
    <property type="protein sequence ID" value="GAX62974.1"/>
    <property type="molecule type" value="Genomic_DNA"/>
</dbReference>
<protein>
    <submittedName>
        <fullName evidence="1">Sulfotransferase</fullName>
    </submittedName>
</protein>
<dbReference type="Gene3D" id="3.40.50.300">
    <property type="entry name" value="P-loop containing nucleotide triphosphate hydrolases"/>
    <property type="match status" value="1"/>
</dbReference>
<dbReference type="GO" id="GO:0016740">
    <property type="term" value="F:transferase activity"/>
    <property type="evidence" value="ECO:0007669"/>
    <property type="project" value="UniProtKB-KW"/>
</dbReference>
<dbReference type="InterPro" id="IPR027417">
    <property type="entry name" value="P-loop_NTPase"/>
</dbReference>
<name>A0A286U4D5_9BACT</name>
<dbReference type="OrthoDB" id="7861019at2"/>
<proteinExistence type="predicted"/>
<sequence length="300" mass="35257">MKILTFSKKDYNKTILISSMGRSGSTLLNNLLNCNSDFRGIFEPFFPEKVALAKPFIYPLYIRPENKDRKYLVPARKILTGTVKNQWTEELNTNQSSKKLLIKDIRINLFLKWINTHFPNIEIILLMRNPFAVADSWINANFGDGSRSRSRIIAQKELINDFLQPFKHDYLAIDDAYLRAIFFWCIYYYVPLKQFNPKDISIICYENLITNLDEELRYIINNLHIEIDFKHANQVLNKPTHTTRKSSDLLKPSNTIRSWANLISNSTIDRGYEIMSLFNMENFYRNDGTPDKHAIVHYLQ</sequence>
<organism evidence="1 2">
    <name type="scientific">Candidatus Scalindua japonica</name>
    <dbReference type="NCBI Taxonomy" id="1284222"/>
    <lineage>
        <taxon>Bacteria</taxon>
        <taxon>Pseudomonadati</taxon>
        <taxon>Planctomycetota</taxon>
        <taxon>Candidatus Brocadiia</taxon>
        <taxon>Candidatus Brocadiales</taxon>
        <taxon>Candidatus Scalinduaceae</taxon>
        <taxon>Candidatus Scalindua</taxon>
    </lineage>
</organism>
<keyword evidence="2" id="KW-1185">Reference proteome</keyword>
<accession>A0A286U4D5</accession>
<dbReference type="Pfam" id="PF13469">
    <property type="entry name" value="Sulfotransfer_3"/>
    <property type="match status" value="1"/>
</dbReference>
<evidence type="ECO:0000313" key="1">
    <source>
        <dbReference type="EMBL" id="GAX62974.1"/>
    </source>
</evidence>
<keyword evidence="1" id="KW-0808">Transferase</keyword>
<gene>
    <name evidence="1" type="ORF">SCALIN_C45_0132</name>
</gene>
<dbReference type="RefSeq" id="WP_096896364.1">
    <property type="nucleotide sequence ID" value="NZ_BAOS01000045.1"/>
</dbReference>
<comment type="caution">
    <text evidence="1">The sequence shown here is derived from an EMBL/GenBank/DDBJ whole genome shotgun (WGS) entry which is preliminary data.</text>
</comment>
<dbReference type="Proteomes" id="UP000218542">
    <property type="component" value="Unassembled WGS sequence"/>
</dbReference>
<reference evidence="2" key="1">
    <citation type="journal article" date="2017" name="Environ. Microbiol. Rep.">
        <title>Genetic Diversity of Marine Anaerobic Ammonium-Oxidizing Bacteria as Revealed by Genomic and Proteomic Analyses of 'Candidatus Scalindua japonica'.</title>
        <authorList>
            <person name="Oshiki M."/>
            <person name="Mizuto K."/>
            <person name="Kimura Z."/>
            <person name="Kindaichi T."/>
            <person name="Satoh H."/>
            <person name="Okabe S."/>
        </authorList>
    </citation>
    <scope>NUCLEOTIDE SEQUENCE [LARGE SCALE GENOMIC DNA]</scope>
    <source>
        <strain evidence="2">husup-a2</strain>
    </source>
</reference>